<dbReference type="GO" id="GO:0005776">
    <property type="term" value="C:autophagosome"/>
    <property type="evidence" value="ECO:0007669"/>
    <property type="project" value="TreeGrafter"/>
</dbReference>
<evidence type="ECO:0000256" key="5">
    <source>
        <dbReference type="ARBA" id="ARBA00022840"/>
    </source>
</evidence>
<keyword evidence="1" id="KW-0723">Serine/threonine-protein kinase</keyword>
<evidence type="ECO:0000313" key="8">
    <source>
        <dbReference type="EMBL" id="CAD8120021.1"/>
    </source>
</evidence>
<keyword evidence="3 6" id="KW-0547">Nucleotide-binding</keyword>
<feature type="binding site" evidence="6">
    <location>
        <position position="42"/>
    </location>
    <ligand>
        <name>ATP</name>
        <dbReference type="ChEBI" id="CHEBI:30616"/>
    </ligand>
</feature>
<accession>A0A8S1QWH0</accession>
<dbReference type="PANTHER" id="PTHR24348">
    <property type="entry name" value="SERINE/THREONINE-PROTEIN KINASE UNC-51-RELATED"/>
    <property type="match status" value="1"/>
</dbReference>
<dbReference type="AlphaFoldDB" id="A0A8S1QWH0"/>
<dbReference type="GO" id="GO:0004674">
    <property type="term" value="F:protein serine/threonine kinase activity"/>
    <property type="evidence" value="ECO:0007669"/>
    <property type="project" value="UniProtKB-KW"/>
</dbReference>
<dbReference type="Pfam" id="PF00069">
    <property type="entry name" value="Pkinase"/>
    <property type="match status" value="1"/>
</dbReference>
<dbReference type="InterPro" id="IPR017441">
    <property type="entry name" value="Protein_kinase_ATP_BS"/>
</dbReference>
<organism evidence="8 9">
    <name type="scientific">Paramecium sonneborni</name>
    <dbReference type="NCBI Taxonomy" id="65129"/>
    <lineage>
        <taxon>Eukaryota</taxon>
        <taxon>Sar</taxon>
        <taxon>Alveolata</taxon>
        <taxon>Ciliophora</taxon>
        <taxon>Intramacronucleata</taxon>
        <taxon>Oligohymenophorea</taxon>
        <taxon>Peniculida</taxon>
        <taxon>Parameciidae</taxon>
        <taxon>Paramecium</taxon>
    </lineage>
</organism>
<evidence type="ECO:0000256" key="3">
    <source>
        <dbReference type="ARBA" id="ARBA00022741"/>
    </source>
</evidence>
<dbReference type="GO" id="GO:0005524">
    <property type="term" value="F:ATP binding"/>
    <property type="evidence" value="ECO:0007669"/>
    <property type="project" value="UniProtKB-UniRule"/>
</dbReference>
<evidence type="ECO:0000256" key="6">
    <source>
        <dbReference type="PROSITE-ProRule" id="PRU10141"/>
    </source>
</evidence>
<dbReference type="GO" id="GO:0005829">
    <property type="term" value="C:cytosol"/>
    <property type="evidence" value="ECO:0007669"/>
    <property type="project" value="TreeGrafter"/>
</dbReference>
<dbReference type="InterPro" id="IPR000719">
    <property type="entry name" value="Prot_kinase_dom"/>
</dbReference>
<evidence type="ECO:0000313" key="9">
    <source>
        <dbReference type="Proteomes" id="UP000692954"/>
    </source>
</evidence>
<dbReference type="PROSITE" id="PS00107">
    <property type="entry name" value="PROTEIN_KINASE_ATP"/>
    <property type="match status" value="1"/>
</dbReference>
<comment type="caution">
    <text evidence="8">The sequence shown here is derived from an EMBL/GenBank/DDBJ whole genome shotgun (WGS) entry which is preliminary data.</text>
</comment>
<dbReference type="PANTHER" id="PTHR24348:SF22">
    <property type="entry name" value="NON-SPECIFIC SERINE_THREONINE PROTEIN KINASE"/>
    <property type="match status" value="1"/>
</dbReference>
<dbReference type="InterPro" id="IPR008271">
    <property type="entry name" value="Ser/Thr_kinase_AS"/>
</dbReference>
<name>A0A8S1QWH0_9CILI</name>
<dbReference type="Proteomes" id="UP000692954">
    <property type="component" value="Unassembled WGS sequence"/>
</dbReference>
<dbReference type="OrthoDB" id="346907at2759"/>
<keyword evidence="4" id="KW-0418">Kinase</keyword>
<dbReference type="GO" id="GO:0000407">
    <property type="term" value="C:phagophore assembly site"/>
    <property type="evidence" value="ECO:0007669"/>
    <property type="project" value="TreeGrafter"/>
</dbReference>
<dbReference type="FunFam" id="3.30.200.20:FF:000003">
    <property type="entry name" value="Non-specific serine/threonine protein kinase"/>
    <property type="match status" value="1"/>
</dbReference>
<keyword evidence="9" id="KW-1185">Reference proteome</keyword>
<keyword evidence="2" id="KW-0808">Transferase</keyword>
<keyword evidence="5 6" id="KW-0067">ATP-binding</keyword>
<dbReference type="GO" id="GO:0010506">
    <property type="term" value="P:regulation of autophagy"/>
    <property type="evidence" value="ECO:0007669"/>
    <property type="project" value="InterPro"/>
</dbReference>
<feature type="domain" description="Protein kinase" evidence="7">
    <location>
        <begin position="13"/>
        <end position="272"/>
    </location>
</feature>
<dbReference type="InterPro" id="IPR045269">
    <property type="entry name" value="Atg1-like"/>
</dbReference>
<protein>
    <recommendedName>
        <fullName evidence="7">Protein kinase domain-containing protein</fullName>
    </recommendedName>
</protein>
<dbReference type="EMBL" id="CAJJDN010000124">
    <property type="protein sequence ID" value="CAD8120021.1"/>
    <property type="molecule type" value="Genomic_DNA"/>
</dbReference>
<dbReference type="GO" id="GO:0000045">
    <property type="term" value="P:autophagosome assembly"/>
    <property type="evidence" value="ECO:0007669"/>
    <property type="project" value="TreeGrafter"/>
</dbReference>
<dbReference type="GO" id="GO:0016020">
    <property type="term" value="C:membrane"/>
    <property type="evidence" value="ECO:0007669"/>
    <property type="project" value="TreeGrafter"/>
</dbReference>
<proteinExistence type="predicted"/>
<dbReference type="FunFam" id="1.10.510.10:FF:001338">
    <property type="entry name" value="Uncharacterized protein"/>
    <property type="match status" value="1"/>
</dbReference>
<sequence>MKPATYLKKVGPYSLIREIGQGSFARVFRGKMDGRQEDVAIKMISKQNVRNESMSMIEKEIEILRQLDHPNIIKLIDFKRTQNHYYLVFEYCENGDLDAYIRKYSPNGKLPEEEVRRIVQQLAQALQQMYKLRIVHRDLKLANILVSKNFQIKLADFGFAKYMEEDQQYLTSYCGTPLTMAPEILQRKQYNEKCDVWSVGVIIYQMIYGRSPFIPPKGGNINDLIAIITKGDLQFPDNSQITIKLKELLIQMLQQDFKKRITFRDFFEHSWLQGEVIADYIQSIKQDLQENPSEIMPIIHHKQSEDIQEEEIFNNERDDSTNEVLKEQQLKYIGYQIQKQAVAYVDLMFEEIYKVKQLSDKISNTKMSFQFLQNKLLSLSLAIRIYEAFLLKQVNEFMKEQIVVLHTSASNSSLISLQMRKPFSTHFIMLQKEIIELKNYFKENQMIINQFEQCGYCIADNIFDEILELLMNLIEHQQWIDKNILTQLLLLLYSFIQSPPQLLQVELYMKLQTGNDMNYYWHLFKLVRVNQKYIADSIENQIVCENYEFDKKLQFEWKLVKDDSEETQVSFTKEEIDKLQDLLKEEYTKRDIRQQIQ</sequence>
<evidence type="ECO:0000256" key="4">
    <source>
        <dbReference type="ARBA" id="ARBA00022777"/>
    </source>
</evidence>
<dbReference type="PROSITE" id="PS50011">
    <property type="entry name" value="PROTEIN_KINASE_DOM"/>
    <property type="match status" value="1"/>
</dbReference>
<gene>
    <name evidence="8" type="ORF">PSON_ATCC_30995.1.T1240039</name>
</gene>
<reference evidence="8" key="1">
    <citation type="submission" date="2021-01" db="EMBL/GenBank/DDBJ databases">
        <authorList>
            <consortium name="Genoscope - CEA"/>
            <person name="William W."/>
        </authorList>
    </citation>
    <scope>NUCLEOTIDE SEQUENCE</scope>
</reference>
<dbReference type="PROSITE" id="PS00108">
    <property type="entry name" value="PROTEIN_KINASE_ST"/>
    <property type="match status" value="1"/>
</dbReference>
<evidence type="ECO:0000256" key="1">
    <source>
        <dbReference type="ARBA" id="ARBA00022527"/>
    </source>
</evidence>
<dbReference type="SMART" id="SM00220">
    <property type="entry name" value="S_TKc"/>
    <property type="match status" value="1"/>
</dbReference>
<evidence type="ECO:0000259" key="7">
    <source>
        <dbReference type="PROSITE" id="PS50011"/>
    </source>
</evidence>
<evidence type="ECO:0000256" key="2">
    <source>
        <dbReference type="ARBA" id="ARBA00022679"/>
    </source>
</evidence>